<sequence length="282" mass="32345">MQGTRIRAVLRESTGNLWRELKIAFTPVPKPKKWVFIVGCYNSGTTLLAELMGRHPDISAMPTEGHFVTDQFVKDFDIGLPRMWVDREDLFRLTESDSGPDVIRIKKEWGMRLDLSKPVLLEKSPPNSARTRWLQKHFENAHFIGLVRNGYAVAEGISRKGNPKHIKDGWPIDRSARQWARGNEVLDQDSEYLKHFTWVKYEDLTGNPQSTLDQLAEFLGLQPFPALPEDEAFRIHERKDSVKDLNAVSIEKLTAEQIDTINEIAGDCLERFGYERLGGRQT</sequence>
<name>A0A3N1NH85_9GAMM</name>
<dbReference type="Pfam" id="PF13469">
    <property type="entry name" value="Sulfotransfer_3"/>
    <property type="match status" value="1"/>
</dbReference>
<dbReference type="GO" id="GO:0016740">
    <property type="term" value="F:transferase activity"/>
    <property type="evidence" value="ECO:0007669"/>
    <property type="project" value="UniProtKB-KW"/>
</dbReference>
<organism evidence="1 2">
    <name type="scientific">Marinimicrobium koreense</name>
    <dbReference type="NCBI Taxonomy" id="306545"/>
    <lineage>
        <taxon>Bacteria</taxon>
        <taxon>Pseudomonadati</taxon>
        <taxon>Pseudomonadota</taxon>
        <taxon>Gammaproteobacteria</taxon>
        <taxon>Cellvibrionales</taxon>
        <taxon>Cellvibrionaceae</taxon>
        <taxon>Marinimicrobium</taxon>
    </lineage>
</organism>
<proteinExistence type="predicted"/>
<keyword evidence="1" id="KW-0808">Transferase</keyword>
<reference evidence="1 2" key="1">
    <citation type="submission" date="2018-11" db="EMBL/GenBank/DDBJ databases">
        <title>Genomic Encyclopedia of Type Strains, Phase IV (KMG-IV): sequencing the most valuable type-strain genomes for metagenomic binning, comparative biology and taxonomic classification.</title>
        <authorList>
            <person name="Goeker M."/>
        </authorList>
    </citation>
    <scope>NUCLEOTIDE SEQUENCE [LARGE SCALE GENOMIC DNA]</scope>
    <source>
        <strain evidence="1 2">DSM 16974</strain>
    </source>
</reference>
<gene>
    <name evidence="1" type="ORF">EDC38_3045</name>
</gene>
<comment type="caution">
    <text evidence="1">The sequence shown here is derived from an EMBL/GenBank/DDBJ whole genome shotgun (WGS) entry which is preliminary data.</text>
</comment>
<evidence type="ECO:0000313" key="2">
    <source>
        <dbReference type="Proteomes" id="UP000273643"/>
    </source>
</evidence>
<dbReference type="Proteomes" id="UP000273643">
    <property type="component" value="Unassembled WGS sequence"/>
</dbReference>
<accession>A0A3N1NH85</accession>
<dbReference type="EMBL" id="RJUK01000003">
    <property type="protein sequence ID" value="ROQ18072.1"/>
    <property type="molecule type" value="Genomic_DNA"/>
</dbReference>
<protein>
    <submittedName>
        <fullName evidence="1">Sulfotransferase family protein</fullName>
    </submittedName>
</protein>
<dbReference type="RefSeq" id="WP_123639393.1">
    <property type="nucleotide sequence ID" value="NZ_RJUK01000003.1"/>
</dbReference>
<dbReference type="AlphaFoldDB" id="A0A3N1NH85"/>
<dbReference type="OrthoDB" id="9815894at2"/>
<dbReference type="SUPFAM" id="SSF52540">
    <property type="entry name" value="P-loop containing nucleoside triphosphate hydrolases"/>
    <property type="match status" value="1"/>
</dbReference>
<dbReference type="InterPro" id="IPR027417">
    <property type="entry name" value="P-loop_NTPase"/>
</dbReference>
<keyword evidence="2" id="KW-1185">Reference proteome</keyword>
<evidence type="ECO:0000313" key="1">
    <source>
        <dbReference type="EMBL" id="ROQ18072.1"/>
    </source>
</evidence>
<dbReference type="Gene3D" id="3.40.50.300">
    <property type="entry name" value="P-loop containing nucleotide triphosphate hydrolases"/>
    <property type="match status" value="1"/>
</dbReference>